<evidence type="ECO:0000256" key="1">
    <source>
        <dbReference type="ARBA" id="ARBA00022574"/>
    </source>
</evidence>
<keyword evidence="1" id="KW-0853">WD repeat</keyword>
<evidence type="ECO:0000313" key="4">
    <source>
        <dbReference type="EMBL" id="KAG5455534.1"/>
    </source>
</evidence>
<dbReference type="OrthoDB" id="2421129at2759"/>
<sequence length="336" mass="35956">MQPEANTANLVEDGATLAGDPQGLLSPIAAEEEYSSPTSLFATDDYFSVTSPTDHPRHQYDGRTPLVVTLGEWKRRLATASSGAGGGPNFGHRQDLYAKTEEFVSKSVPSSQVARGRRDLASNRSAAVQRSGVAVCPIGSVDGTGGSPVFANSETPFIDISGSTVLCLSEEVHEGSKGGDVWRGTVNSLRDPAEAQRMESAAPAWLLAYLLEDKIPPRDIVKIAFVLKPDDSPGRLPLADLPAGQNRLTANRMLRVRKVIAYVVEKLDLVAPPNQNSTAAEGTESPANQAGSVVTGSPTLPTTPFLPEEWIELLCNGQVRRQSRARRSYPQQLAGR</sequence>
<keyword evidence="2" id="KW-0677">Repeat</keyword>
<organism evidence="4 5">
    <name type="scientific">Olpidium bornovanus</name>
    <dbReference type="NCBI Taxonomy" id="278681"/>
    <lineage>
        <taxon>Eukaryota</taxon>
        <taxon>Fungi</taxon>
        <taxon>Fungi incertae sedis</taxon>
        <taxon>Olpidiomycota</taxon>
        <taxon>Olpidiomycotina</taxon>
        <taxon>Olpidiomycetes</taxon>
        <taxon>Olpidiales</taxon>
        <taxon>Olpidiaceae</taxon>
        <taxon>Olpidium</taxon>
    </lineage>
</organism>
<dbReference type="InterPro" id="IPR021772">
    <property type="entry name" value="WDR48/Bun107"/>
</dbReference>
<protein>
    <submittedName>
        <fullName evidence="4">Uncharacterized protein</fullName>
    </submittedName>
</protein>
<dbReference type="GO" id="GO:0043130">
    <property type="term" value="F:ubiquitin binding"/>
    <property type="evidence" value="ECO:0007669"/>
    <property type="project" value="TreeGrafter"/>
</dbReference>
<name>A0A8H7ZK89_9FUNG</name>
<accession>A0A8H7ZK89</accession>
<dbReference type="PANTHER" id="PTHR19862:SF14">
    <property type="entry name" value="WD REPEAT-CONTAINING PROTEIN 48"/>
    <property type="match status" value="1"/>
</dbReference>
<evidence type="ECO:0000313" key="5">
    <source>
        <dbReference type="Proteomes" id="UP000673691"/>
    </source>
</evidence>
<dbReference type="InterPro" id="IPR051246">
    <property type="entry name" value="WDR48"/>
</dbReference>
<keyword evidence="5" id="KW-1185">Reference proteome</keyword>
<dbReference type="GO" id="GO:0000724">
    <property type="term" value="P:double-strand break repair via homologous recombination"/>
    <property type="evidence" value="ECO:0007669"/>
    <property type="project" value="TreeGrafter"/>
</dbReference>
<evidence type="ECO:0000256" key="3">
    <source>
        <dbReference type="SAM" id="MobiDB-lite"/>
    </source>
</evidence>
<feature type="region of interest" description="Disordered" evidence="3">
    <location>
        <begin position="1"/>
        <end position="22"/>
    </location>
</feature>
<dbReference type="PANTHER" id="PTHR19862">
    <property type="entry name" value="WD REPEAT-CONTAINING PROTEIN 48"/>
    <property type="match status" value="1"/>
</dbReference>
<gene>
    <name evidence="4" type="ORF">BJ554DRAFT_5020</name>
</gene>
<dbReference type="EMBL" id="JAEFCI010013218">
    <property type="protein sequence ID" value="KAG5455534.1"/>
    <property type="molecule type" value="Genomic_DNA"/>
</dbReference>
<feature type="region of interest" description="Disordered" evidence="3">
    <location>
        <begin position="273"/>
        <end position="295"/>
    </location>
</feature>
<reference evidence="4 5" key="1">
    <citation type="journal article" name="Sci. Rep.">
        <title>Genome-scale phylogenetic analyses confirm Olpidium as the closest living zoosporic fungus to the non-flagellated, terrestrial fungi.</title>
        <authorList>
            <person name="Chang Y."/>
            <person name="Rochon D."/>
            <person name="Sekimoto S."/>
            <person name="Wang Y."/>
            <person name="Chovatia M."/>
            <person name="Sandor L."/>
            <person name="Salamov A."/>
            <person name="Grigoriev I.V."/>
            <person name="Stajich J.E."/>
            <person name="Spatafora J.W."/>
        </authorList>
    </citation>
    <scope>NUCLEOTIDE SEQUENCE [LARGE SCALE GENOMIC DNA]</scope>
    <source>
        <strain evidence="4">S191</strain>
    </source>
</reference>
<dbReference type="Proteomes" id="UP000673691">
    <property type="component" value="Unassembled WGS sequence"/>
</dbReference>
<comment type="caution">
    <text evidence="4">The sequence shown here is derived from an EMBL/GenBank/DDBJ whole genome shotgun (WGS) entry which is preliminary data.</text>
</comment>
<evidence type="ECO:0000256" key="2">
    <source>
        <dbReference type="ARBA" id="ARBA00022737"/>
    </source>
</evidence>
<dbReference type="AlphaFoldDB" id="A0A8H7ZK89"/>
<proteinExistence type="predicted"/>
<dbReference type="Pfam" id="PF11816">
    <property type="entry name" value="DUF3337"/>
    <property type="match status" value="1"/>
</dbReference>